<proteinExistence type="predicted"/>
<evidence type="ECO:0000256" key="1">
    <source>
        <dbReference type="SAM" id="Phobius"/>
    </source>
</evidence>
<keyword evidence="1" id="KW-1133">Transmembrane helix</keyword>
<evidence type="ECO:0000313" key="2">
    <source>
        <dbReference type="EMBL" id="VAV98280.1"/>
    </source>
</evidence>
<organism evidence="2">
    <name type="scientific">hydrothermal vent metagenome</name>
    <dbReference type="NCBI Taxonomy" id="652676"/>
    <lineage>
        <taxon>unclassified sequences</taxon>
        <taxon>metagenomes</taxon>
        <taxon>ecological metagenomes</taxon>
    </lineage>
</organism>
<reference evidence="2" key="1">
    <citation type="submission" date="2018-06" db="EMBL/GenBank/DDBJ databases">
        <authorList>
            <person name="Zhirakovskaya E."/>
        </authorList>
    </citation>
    <scope>NUCLEOTIDE SEQUENCE</scope>
</reference>
<dbReference type="EMBL" id="UOEI01000228">
    <property type="protein sequence ID" value="VAV98280.1"/>
    <property type="molecule type" value="Genomic_DNA"/>
</dbReference>
<protein>
    <submittedName>
        <fullName evidence="2">Uncharacterized protein</fullName>
    </submittedName>
</protein>
<sequence>MATAGGVGVTPAIGVSVIGIAILLERYHDKLGTTMSRMSNAMADWE</sequence>
<gene>
    <name evidence="2" type="ORF">MNBD_ACTINO01-2349</name>
</gene>
<accession>A0A3B0RXJ2</accession>
<name>A0A3B0RXJ2_9ZZZZ</name>
<keyword evidence="1" id="KW-0812">Transmembrane</keyword>
<dbReference type="AlphaFoldDB" id="A0A3B0RXJ2"/>
<feature type="transmembrane region" description="Helical" evidence="1">
    <location>
        <begin position="6"/>
        <end position="24"/>
    </location>
</feature>
<keyword evidence="1" id="KW-0472">Membrane</keyword>